<sequence length="496" mass="58272">MNYFVGNSLGANLTGIEKAIINRLKLFKEMGRPAQCVFLSWNRFLYRNAQNYLSDGDYINMYDYFQEALYVDRNEPFDWLSYWTDECHYILKPVENSNDFRIYDQDRFLMYAHFQDPKHRILDYVNHFDRQRRKVKRDFYDVRGFLSCSRILVGKQQTLCEFFYNPDGNTKIEKYYTYINDKPEVQKIIVYYANKSYFFNSDTDLGAFFITNIYRKGDLFFSDRNVYTAPIFNLTPDTIPVVAVLHSTHIKNIDELDSSPFKNVYKAMFENLSRYRAIVVSTEQQKIDVSKRIHNEIPVVNIPVGYSEPIDTPIQNLDHRKIKLISVARYSPEKQLHQQIELIKRLVPLVPNVELHMYGFGSESKKLNELIQKYGLENHVYLRGFLSQLDQEYSDAYLSLITSNMEGFSLALLESLSHGVPVISYDIKYGPSELISPDINGYLIPKNDEDALFEKVKYVIEHPEEQQRLSVGSLTKAQQYSKASLINQWDQFIQLI</sequence>
<dbReference type="GO" id="GO:0016757">
    <property type="term" value="F:glycosyltransferase activity"/>
    <property type="evidence" value="ECO:0007669"/>
    <property type="project" value="UniProtKB-KW"/>
</dbReference>
<keyword evidence="5" id="KW-1185">Reference proteome</keyword>
<reference evidence="4 5" key="1">
    <citation type="submission" date="2015-04" db="EMBL/GenBank/DDBJ databases">
        <authorList>
            <person name="Cao L."/>
            <person name="Gao C.H."/>
        </authorList>
    </citation>
    <scope>NUCLEOTIDE SEQUENCE [LARGE SCALE GENOMIC DNA]</scope>
    <source>
        <strain evidence="4 5">SH3</strain>
    </source>
</reference>
<dbReference type="AlphaFoldDB" id="A0A7U7JSV2"/>
<dbReference type="RefSeq" id="WP_031788149.1">
    <property type="nucleotide sequence ID" value="NZ_AP018562.1"/>
</dbReference>
<gene>
    <name evidence="4" type="ORF">BN1326_50049</name>
</gene>
<keyword evidence="2 4" id="KW-0808">Transferase</keyword>
<keyword evidence="1" id="KW-0328">Glycosyltransferase</keyword>
<proteinExistence type="predicted"/>
<accession>A0A7U7JSV2</accession>
<evidence type="ECO:0000256" key="1">
    <source>
        <dbReference type="ARBA" id="ARBA00022676"/>
    </source>
</evidence>
<name>A0A7U7JSV2_9STAP</name>
<evidence type="ECO:0000313" key="4">
    <source>
        <dbReference type="EMBL" id="CRI22853.1"/>
    </source>
</evidence>
<feature type="domain" description="Glycosyl transferase family 1" evidence="3">
    <location>
        <begin position="313"/>
        <end position="470"/>
    </location>
</feature>
<dbReference type="Proteomes" id="UP000236509">
    <property type="component" value="Unassembled WGS sequence"/>
</dbReference>
<dbReference type="PANTHER" id="PTHR12526:SF629">
    <property type="entry name" value="TEICHURONIC ACID BIOSYNTHESIS GLYCOSYLTRANSFERASE TUAH-RELATED"/>
    <property type="match status" value="1"/>
</dbReference>
<dbReference type="Gene3D" id="3.40.50.2000">
    <property type="entry name" value="Glycogen Phosphorylase B"/>
    <property type="match status" value="3"/>
</dbReference>
<dbReference type="SUPFAM" id="SSF53756">
    <property type="entry name" value="UDP-Glycosyltransferase/glycogen phosphorylase"/>
    <property type="match status" value="1"/>
</dbReference>
<dbReference type="Pfam" id="PF00534">
    <property type="entry name" value="Glycos_transf_1"/>
    <property type="match status" value="1"/>
</dbReference>
<evidence type="ECO:0000256" key="2">
    <source>
        <dbReference type="ARBA" id="ARBA00022679"/>
    </source>
</evidence>
<dbReference type="PANTHER" id="PTHR12526">
    <property type="entry name" value="GLYCOSYLTRANSFERASE"/>
    <property type="match status" value="1"/>
</dbReference>
<dbReference type="CDD" id="cd04949">
    <property type="entry name" value="GT4_GtfA-like"/>
    <property type="match status" value="1"/>
</dbReference>
<organism evidence="4 5">
    <name type="scientific">Staphylococcus argenteus</name>
    <dbReference type="NCBI Taxonomy" id="985002"/>
    <lineage>
        <taxon>Bacteria</taxon>
        <taxon>Bacillati</taxon>
        <taxon>Bacillota</taxon>
        <taxon>Bacilli</taxon>
        <taxon>Bacillales</taxon>
        <taxon>Staphylococcaceae</taxon>
        <taxon>Staphylococcus</taxon>
    </lineage>
</organism>
<evidence type="ECO:0000313" key="5">
    <source>
        <dbReference type="Proteomes" id="UP000236509"/>
    </source>
</evidence>
<dbReference type="EMBL" id="CVOU01000017">
    <property type="protein sequence ID" value="CRI22853.1"/>
    <property type="molecule type" value="Genomic_DNA"/>
</dbReference>
<comment type="caution">
    <text evidence="4">The sequence shown here is derived from an EMBL/GenBank/DDBJ whole genome shotgun (WGS) entry which is preliminary data.</text>
</comment>
<dbReference type="InterPro" id="IPR001296">
    <property type="entry name" value="Glyco_trans_1"/>
</dbReference>
<evidence type="ECO:0000259" key="3">
    <source>
        <dbReference type="Pfam" id="PF00534"/>
    </source>
</evidence>
<protein>
    <submittedName>
        <fullName evidence="4">Putative glycosyltransferase</fullName>
    </submittedName>
</protein>